<dbReference type="InterPro" id="IPR025151">
    <property type="entry name" value="ELYS_dom"/>
</dbReference>
<comment type="subcellular location">
    <subcellularLocation>
        <location evidence="1">Nucleus</location>
    </subcellularLocation>
</comment>
<evidence type="ECO:0000259" key="5">
    <source>
        <dbReference type="Pfam" id="PF16687"/>
    </source>
</evidence>
<feature type="compositionally biased region" description="Basic residues" evidence="3">
    <location>
        <begin position="3445"/>
        <end position="3456"/>
    </location>
</feature>
<feature type="region of interest" description="Disordered" evidence="3">
    <location>
        <begin position="3070"/>
        <end position="3319"/>
    </location>
</feature>
<feature type="region of interest" description="Disordered" evidence="3">
    <location>
        <begin position="2265"/>
        <end position="2295"/>
    </location>
</feature>
<feature type="compositionally biased region" description="Basic and acidic residues" evidence="3">
    <location>
        <begin position="3292"/>
        <end position="3315"/>
    </location>
</feature>
<evidence type="ECO:0000256" key="2">
    <source>
        <dbReference type="ARBA" id="ARBA00023242"/>
    </source>
</evidence>
<accession>A0A9P0EA50</accession>
<feature type="compositionally biased region" description="Basic and acidic residues" evidence="3">
    <location>
        <begin position="3243"/>
        <end position="3266"/>
    </location>
</feature>
<feature type="region of interest" description="Disordered" evidence="3">
    <location>
        <begin position="3428"/>
        <end position="3497"/>
    </location>
</feature>
<dbReference type="PANTHER" id="PTHR21583:SF8">
    <property type="entry name" value="PROTEIN ELYS"/>
    <property type="match status" value="1"/>
</dbReference>
<dbReference type="Pfam" id="PF16687">
    <property type="entry name" value="ELYS-bb"/>
    <property type="match status" value="1"/>
</dbReference>
<reference evidence="6" key="1">
    <citation type="submission" date="2022-01" db="EMBL/GenBank/DDBJ databases">
        <authorList>
            <person name="King R."/>
        </authorList>
    </citation>
    <scope>NUCLEOTIDE SEQUENCE</scope>
</reference>
<dbReference type="InterPro" id="IPR032040">
    <property type="entry name" value="ELYS-bb"/>
</dbReference>
<feature type="compositionally biased region" description="Polar residues" evidence="3">
    <location>
        <begin position="1160"/>
        <end position="1169"/>
    </location>
</feature>
<feature type="region of interest" description="Disordered" evidence="3">
    <location>
        <begin position="1150"/>
        <end position="1211"/>
    </location>
</feature>
<evidence type="ECO:0000256" key="1">
    <source>
        <dbReference type="ARBA" id="ARBA00004123"/>
    </source>
</evidence>
<feature type="compositionally biased region" description="Basic and acidic residues" evidence="3">
    <location>
        <begin position="1619"/>
        <end position="1636"/>
    </location>
</feature>
<keyword evidence="2" id="KW-0539">Nucleus</keyword>
<feature type="compositionally biased region" description="Basic and acidic residues" evidence="3">
    <location>
        <begin position="3729"/>
        <end position="3747"/>
    </location>
</feature>
<feature type="compositionally biased region" description="Basic and acidic residues" evidence="3">
    <location>
        <begin position="3166"/>
        <end position="3178"/>
    </location>
</feature>
<feature type="compositionally biased region" description="Basic and acidic residues" evidence="3">
    <location>
        <begin position="3380"/>
        <end position="3392"/>
    </location>
</feature>
<feature type="compositionally biased region" description="Basic and acidic residues" evidence="3">
    <location>
        <begin position="3656"/>
        <end position="3689"/>
    </location>
</feature>
<feature type="region of interest" description="Disordered" evidence="3">
    <location>
        <begin position="3337"/>
        <end position="3392"/>
    </location>
</feature>
<feature type="domain" description="ELYS beta-propeller" evidence="5">
    <location>
        <begin position="40"/>
        <end position="461"/>
    </location>
</feature>
<evidence type="ECO:0000256" key="3">
    <source>
        <dbReference type="SAM" id="MobiDB-lite"/>
    </source>
</evidence>
<feature type="region of interest" description="Disordered" evidence="3">
    <location>
        <begin position="1982"/>
        <end position="2013"/>
    </location>
</feature>
<feature type="compositionally biased region" description="Basic and acidic residues" evidence="3">
    <location>
        <begin position="1916"/>
        <end position="1929"/>
    </location>
</feature>
<dbReference type="InterPro" id="IPR036322">
    <property type="entry name" value="WD40_repeat_dom_sf"/>
</dbReference>
<dbReference type="InterPro" id="IPR052620">
    <property type="entry name" value="ELYS/MEL-28_NucAsmblyFactor"/>
</dbReference>
<keyword evidence="7" id="KW-1185">Reference proteome</keyword>
<sequence>MSVLNKVNVISSIGYDCKIFQKLSNERQESIAGVFSTYAHSWVTSGPDLFVVNNSDGVLQSYWTFGENLQDDLEITCAVELPLEGCAIPLLILGISSENVNLICFFNPNTRKILRTIDIIYPVRTLCVIEDGTNEVYPLNDTLTPTEGLIAVGCAEGTVLLIDLCRSILCKAVNGDFRFYSTEENPCEVVYVGINSVTSGGLSQKIVESRKKKNCVSVILTDPSDDGVTALLYSIESAVLFVGTSSGSFHLWNMSSLSCLFKSPGTNRAIISLSLLEPCDDPRHSLYLWICFEEYAQVAMYCISFSSKFFVHGYGVYYQNFESAGLVYRFTLGMEVDVIAKRPICSQAVAKLVPKNLVRCISLPEAEGTHLRLFITAYEIVDKGQISIRAVIFDLNQWYRDQMPEEGVSACLDSIDLDSKSLWHLQLDPSSLTLYQCVRPQEQHFHPTAFDFQVWCIEEEGIRCLEKLGLQTQWLRNMSRMGSKALIEPSHIFLGALAAGLLPSFIDPPDPEANNEVEERSYVLTICLENRIIMVIEDCVKDWNSGGYSVKGCTIQFLLDWLWNLHKTYKANGNKICIPLFDQSGMKFDVSEKRSLQHCKSLLNTVQSVYTNIVNRYKNNIIISGVEEKLTAMSLVRLYFDCCLKLISVNLLPEPNDLGRPSDSVVYHFDDINIYAINRRKQGPFLGDSLLGRTDAERQWVEEGGTGLYPPPSIQSVLRFCLHPSPSIVNKMSLMLYLFMDIVNSYTPVRSQPVLDRIKNFQHLMRIPEVQYKIVAGCWYFDHSMFDEGVDLLFDPRVLCVDLSEDQHRGILHLLASERQEKLALQYLRLKSPTLNLVHDLRIELNLLLSNGLVNEAFLFQRKHPEMREALLIEFFEGCIERKQLGQVFGLNLDFKEESTLMKYLKSSGLKEKGDLQVLLLLSKAKYTEAMFLNDKLNSSINGPKSRIETDTRDMIVRGITGSLNSISRHMANEMKTYRPPPAGCHPRPLSSLIKVRNGPDGPLCQTDSKVLLSAVAKSTRHLSDFVNSFDSGHRRKREEKDTDVEFENEPARKRLKLWDTARDVNKVPSLSGKWLTSPCKPSASQKRDVMELVGTPLVKKRGKRFSPQSRPSSILKGKTPEKNFIAEDFGETPKKSIRFALPENEIQISARKPLRENEATSPNKNTKVTVHCEEESATLSTEESSKSRGLGKPSARKPLHGSDGLNNSVAGRDSSVIETIKDRLRSSAKKKVLEDGVNWHEVAEASKPRVLFTQGVSKINSVTKLDKTPSSTPMSQALLDITVTSAEKKYLDSPSRGEETSPVTEALFNTTLLPKVLFSSVNNEKEIKERSPEAEEASVHAAFLERYKKLRNKNVKFNNVVMTPEEEKYRDGARFEEEETFNLICTKKTVVQFKSSNTSSSTNIVVDKDIPPLKESVFNENVLKEDNDKLDDPLIEPTKKLELITDKEELNTESLLEEEELQPNIIQTESLLAESENILVNDDLYQDIENSLHGNDPLLKDDVSSYKDEDEIVQENQEKETEWSSLKLIGVEGNCSTEEPIVNCHDVFDDENMKETQMSCDIISNNKTNLNESKPIEVLSSSESSSENEKQKNDDDETLEKEAEVPCDEPCNVTKASSVKEKSKEESSISTKDCEEIIDIASDDDDEDKQSYDESLTEEETEGISGESSEEIEEEEIEGEEEEISEKEENGSDHEGSLPEGSSISSRGDDVENSNENIPVNCRRSKSPEKKIEKNENVDSKKEPTGETPIVLVLSDDSGDENSKKKKKGSNKKDIVENEELKTKPSSQGEKHYEDVSDLEVFGLKNDKSNNEEGDNSEDDMWVGLDDKESTVKKNKKKSKHNDKDKNFDLQNPENSQRSMLQCSFDSHQKGGKGFKSDNSKPLHSSRISRRKSSNRSDINKDNVEHNALSNSKLDTAKEQLKSERPVLEEDASCDMPSLVSNPLSDMLSLEEEIEGSSSVNIPVEKLVSENQPVADSFLVEDPQGVSSSVERSMAGAISEEEMVDKESEPVSSLPLIVESSSLENEDSSNDKIVDNVEENLDLREDFQSIEQNWTQQIEEEMKQDNLILKIESDNNDSDNIGSTQLFNVDGIEIISEELTDSKSIDKSEYEESKSSEIVSSVQSLEVEHTQNNILMPEELNNLSKSTKMDGKDISIKDTTNHYLGGNDNDALEKDDISHLVNSESVLSEMEKKCEDDNLVIAAGTHTENVSNNKEFKSTKDVTNKTSLEVLEVSTETFKNESIIILKESDKDEQSKIMSFHDTKKLSDHGDSNVSHLNANVDDQQTSKEDHQISISGDNKLSATLLLSSQENLTKYSDDIFKTDKEKQICVEAPSTNMSSENIVKDISSKVHHSLCKLEESTSNKNENLSPEKNTSLFINEKSKLPGNNLSETNLISVEAKPNKLSENIGESSTKDRSNSTLKVNKNDSVINVSMTPASKSKILIEMEISEHEEAQRNCTLTVRTEENDSEQVTDVKKMFEKDYSKVDNDDKDNMVVVGDKITSSQDKIIKSGGQVHEVTSEFEVESTKHSHTLEHGEETTKVNALDRVNEQLDDKDGGNRSAVGDMEVMDNIDKVSDRVESNNFDTSSHPSCEVIDVGVPSSSRENVERSKIEYLMPSEEDNHVRNTIDDKDLADSKVIKDNVINQFSHSLSSCSDNLCQLNVVKEDNFEPHVEINNSANVIPGSDGVSKNIENVSKIQHVCERNISEDQKVIKENVSLCVDKDEDPDVEPLDCQLNNAKIDVYNDASTSDALDPLKKETNYEVQNIKSAENNSKIFSDKTSIEKSFFFGKEDIETYIRSTKATFQIGGRLSLPEEDEPVDPMEVAMIEDEEKMLMQSSPTDPDIDLSLRLSPEPFKKPIKVDQGIVTDNSYLQRRARKLKKSGKQLLADQSCDKKLENKAIVNSDHIGNILNVEKESKCISTQTSDVVLDEIDLSESEEELIDYIKLPGPSQKSAELKMKVCRKKRQSSEPPLAHKEDLKRKTSICPQDVKGILKNKDLTEKFPEEFKTQSKADHLSVRRSRRLSECITERNEVLKNQCEKDHIKTRRRSRGYSEEPDFYRISSYKDKESASGYISSENEKEATEKGNIPRQRMSRRHSEEPEMRSVINKNLEKGRVPGASANIDDEYSSKRRSKRFSEEPDNANKYSDDKRRNSKNPDYSDDDFKHSEEPEIRGILKKSSKGSRKASLSCEMINELKHKESDSRRDTRKLRSQSEDPELPEIPKKKYRQSRRSSCTHETPVDAHFQVDDIPDDHRKNHRYSEDNEIQGILKKRSFNKSRSSLLPDVNNEIKKSHKIDQSEESRELRKHSEGEIQGILKKKECRSSDYETAKLKLLADDFPEKNRRSRRHSEEPEMLKPLKKRERRGSQSSDIDNELNLKEGLRRIRRHSEEPEVRGILKRRSSISRKSLKTTDIDSDINLKFEDESRKSKGQSDESEVKGILKKSKNSRRRNSSAGETDKSLQRLERDSSHHKSRHLLDDGLLKDGKKRSNISRSTDSINCAKIQDDEFDEERLSNKNTLKNQTCLYVFSTSDKNDGNSNSDDIVKMVTDDDEPKKESKHKIHSRLQMEDNDDSEDTQVRVDNKEVDSFNSENKRSRRSILLGEERQSVKEESPAKVRRRSSSSSAIAKEEPVDTIAQPEGEIRNTRMFLRRTPDRKEVNTKIMEERKKKVEPENLKFVPKRLDYSDDESPEKKKSRSLIDFPIKRNSRLPRPALEDIREEDEDLLKKNKKSLDDFHLEEMKKKASKKSSVSKLVIGDSDVDSDVSTPELWKKDLTKEKRLTRTQQKVFLMNQQLTSVSEVESPSTSSSPRRSIRKKADVIDSPVKTPTRSSLRLQKKPPSETD</sequence>
<feature type="region of interest" description="Disordered" evidence="3">
    <location>
        <begin position="3534"/>
        <end position="3779"/>
    </location>
</feature>
<feature type="compositionally biased region" description="Acidic residues" evidence="3">
    <location>
        <begin position="1656"/>
        <end position="1687"/>
    </location>
</feature>
<feature type="compositionally biased region" description="Basic and acidic residues" evidence="3">
    <location>
        <begin position="3198"/>
        <end position="3209"/>
    </location>
</feature>
<dbReference type="InterPro" id="IPR015943">
    <property type="entry name" value="WD40/YVTN_repeat-like_dom_sf"/>
</dbReference>
<organism evidence="6 7">
    <name type="scientific">Nezara viridula</name>
    <name type="common">Southern green stink bug</name>
    <name type="synonym">Cimex viridulus</name>
    <dbReference type="NCBI Taxonomy" id="85310"/>
    <lineage>
        <taxon>Eukaryota</taxon>
        <taxon>Metazoa</taxon>
        <taxon>Ecdysozoa</taxon>
        <taxon>Arthropoda</taxon>
        <taxon>Hexapoda</taxon>
        <taxon>Insecta</taxon>
        <taxon>Pterygota</taxon>
        <taxon>Neoptera</taxon>
        <taxon>Paraneoptera</taxon>
        <taxon>Hemiptera</taxon>
        <taxon>Heteroptera</taxon>
        <taxon>Panheteroptera</taxon>
        <taxon>Pentatomomorpha</taxon>
        <taxon>Pentatomoidea</taxon>
        <taxon>Pentatomidae</taxon>
        <taxon>Pentatominae</taxon>
        <taxon>Nezara</taxon>
    </lineage>
</organism>
<feature type="compositionally biased region" description="Basic and acidic residues" evidence="3">
    <location>
        <begin position="3428"/>
        <end position="3444"/>
    </location>
</feature>
<dbReference type="Gene3D" id="2.130.10.10">
    <property type="entry name" value="YVTN repeat-like/Quinoprotein amine dehydrogenase"/>
    <property type="match status" value="1"/>
</dbReference>
<feature type="compositionally biased region" description="Basic residues" evidence="3">
    <location>
        <begin position="3179"/>
        <end position="3188"/>
    </location>
</feature>
<feature type="compositionally biased region" description="Polar residues" evidence="3">
    <location>
        <begin position="2273"/>
        <end position="2285"/>
    </location>
</feature>
<dbReference type="OrthoDB" id="6513151at2759"/>
<feature type="compositionally biased region" description="Basic and acidic residues" evidence="3">
    <location>
        <begin position="3581"/>
        <end position="3591"/>
    </location>
</feature>
<feature type="region of interest" description="Disordered" evidence="3">
    <location>
        <begin position="1565"/>
        <end position="1941"/>
    </location>
</feature>
<dbReference type="SUPFAM" id="SSF50978">
    <property type="entry name" value="WD40 repeat-like"/>
    <property type="match status" value="1"/>
</dbReference>
<evidence type="ECO:0008006" key="8">
    <source>
        <dbReference type="Google" id="ProtNLM"/>
    </source>
</evidence>
<proteinExistence type="predicted"/>
<feature type="compositionally biased region" description="Basic and acidic residues" evidence="3">
    <location>
        <begin position="3337"/>
        <end position="3361"/>
    </location>
</feature>
<evidence type="ECO:0000313" key="7">
    <source>
        <dbReference type="Proteomes" id="UP001152798"/>
    </source>
</evidence>
<dbReference type="Proteomes" id="UP001152798">
    <property type="component" value="Chromosome 3"/>
</dbReference>
<feature type="compositionally biased region" description="Basic and acidic residues" evidence="3">
    <location>
        <begin position="1772"/>
        <end position="1796"/>
    </location>
</feature>
<dbReference type="EMBL" id="OV725079">
    <property type="protein sequence ID" value="CAH1395017.1"/>
    <property type="molecule type" value="Genomic_DNA"/>
</dbReference>
<dbReference type="Pfam" id="PF13934">
    <property type="entry name" value="ELYS"/>
    <property type="match status" value="1"/>
</dbReference>
<evidence type="ECO:0000259" key="4">
    <source>
        <dbReference type="Pfam" id="PF13934"/>
    </source>
</evidence>
<feature type="compositionally biased region" description="Basic and acidic residues" evidence="3">
    <location>
        <begin position="1727"/>
        <end position="1746"/>
    </location>
</feature>
<evidence type="ECO:0000313" key="6">
    <source>
        <dbReference type="EMBL" id="CAH1395017.1"/>
    </source>
</evidence>
<feature type="compositionally biased region" description="Basic and acidic residues" evidence="3">
    <location>
        <begin position="3547"/>
        <end position="3560"/>
    </location>
</feature>
<feature type="compositionally biased region" description="Basic and acidic residues" evidence="3">
    <location>
        <begin position="3607"/>
        <end position="3619"/>
    </location>
</feature>
<feature type="compositionally biased region" description="Basic and acidic residues" evidence="3">
    <location>
        <begin position="3461"/>
        <end position="3489"/>
    </location>
</feature>
<name>A0A9P0EA50_NEZVI</name>
<feature type="compositionally biased region" description="Low complexity" evidence="3">
    <location>
        <begin position="3800"/>
        <end position="3815"/>
    </location>
</feature>
<feature type="compositionally biased region" description="Polar residues" evidence="3">
    <location>
        <begin position="1851"/>
        <end position="1867"/>
    </location>
</feature>
<dbReference type="PANTHER" id="PTHR21583">
    <property type="entry name" value="ELYS PROTEIN"/>
    <property type="match status" value="1"/>
</dbReference>
<feature type="compositionally biased region" description="Acidic residues" evidence="3">
    <location>
        <begin position="1637"/>
        <end position="1649"/>
    </location>
</feature>
<feature type="region of interest" description="Disordered" evidence="3">
    <location>
        <begin position="3796"/>
        <end position="3848"/>
    </location>
</feature>
<protein>
    <recommendedName>
        <fullName evidence="8">Protein ELYS</fullName>
    </recommendedName>
</protein>
<feature type="domain" description="ELYS-like" evidence="4">
    <location>
        <begin position="700"/>
        <end position="907"/>
    </location>
</feature>
<dbReference type="GO" id="GO:0005634">
    <property type="term" value="C:nucleus"/>
    <property type="evidence" value="ECO:0007669"/>
    <property type="project" value="UniProtKB-SubCell"/>
</dbReference>
<feature type="compositionally biased region" description="Acidic residues" evidence="3">
    <location>
        <begin position="1813"/>
        <end position="1822"/>
    </location>
</feature>
<feature type="compositionally biased region" description="Basic and acidic residues" evidence="3">
    <location>
        <begin position="1688"/>
        <end position="1698"/>
    </location>
</feature>
<gene>
    <name evidence="6" type="ORF">NEZAVI_LOCUS5364</name>
</gene>